<dbReference type="Pfam" id="PF03227">
    <property type="entry name" value="GILT"/>
    <property type="match status" value="1"/>
</dbReference>
<dbReference type="InterPro" id="IPR036249">
    <property type="entry name" value="Thioredoxin-like_sf"/>
</dbReference>
<evidence type="ECO:0008006" key="8">
    <source>
        <dbReference type="Google" id="ProtNLM"/>
    </source>
</evidence>
<dbReference type="STRING" id="1805209.AUJ73_01445"/>
<keyword evidence="5" id="KW-1133">Transmembrane helix</keyword>
<dbReference type="Gene3D" id="3.40.30.10">
    <property type="entry name" value="Glutaredoxin"/>
    <property type="match status" value="1"/>
</dbReference>
<dbReference type="PANTHER" id="PTHR13234:SF8">
    <property type="entry name" value="GAMMA-INTERFERON-INDUCIBLE LYSOSOMAL THIOL REDUCTASE"/>
    <property type="match status" value="1"/>
</dbReference>
<evidence type="ECO:0000313" key="7">
    <source>
        <dbReference type="Proteomes" id="UP000183120"/>
    </source>
</evidence>
<comment type="caution">
    <text evidence="6">The sequence shown here is derived from an EMBL/GenBank/DDBJ whole genome shotgun (WGS) entry which is preliminary data.</text>
</comment>
<reference evidence="6 7" key="1">
    <citation type="journal article" date="2016" name="Environ. Microbiol.">
        <title>Genomic resolution of a cold subsurface aquifer community provides metabolic insights for novel microbes adapted to high CO concentrations.</title>
        <authorList>
            <person name="Probst A.J."/>
            <person name="Castelle C.J."/>
            <person name="Singh A."/>
            <person name="Brown C.T."/>
            <person name="Anantharaman K."/>
            <person name="Sharon I."/>
            <person name="Hug L.A."/>
            <person name="Burstein D."/>
            <person name="Emerson J.B."/>
            <person name="Thomas B.C."/>
            <person name="Banfield J.F."/>
        </authorList>
    </citation>
    <scope>NUCLEOTIDE SEQUENCE [LARGE SCALE GENOMIC DNA]</scope>
    <source>
        <strain evidence="6">CG1_02_37_22</strain>
    </source>
</reference>
<keyword evidence="5" id="KW-0812">Transmembrane</keyword>
<evidence type="ECO:0000256" key="1">
    <source>
        <dbReference type="ARBA" id="ARBA00004613"/>
    </source>
</evidence>
<proteinExistence type="predicted"/>
<evidence type="ECO:0000313" key="6">
    <source>
        <dbReference type="EMBL" id="OIO15029.1"/>
    </source>
</evidence>
<dbReference type="InterPro" id="IPR004911">
    <property type="entry name" value="Interferon-induced_GILT"/>
</dbReference>
<dbReference type="GO" id="GO:0005576">
    <property type="term" value="C:extracellular region"/>
    <property type="evidence" value="ECO:0007669"/>
    <property type="project" value="UniProtKB-SubCell"/>
</dbReference>
<keyword evidence="4" id="KW-0325">Glycoprotein</keyword>
<keyword evidence="5" id="KW-0472">Membrane</keyword>
<comment type="subcellular location">
    <subcellularLocation>
        <location evidence="1">Secreted</location>
    </subcellularLocation>
</comment>
<feature type="transmembrane region" description="Helical" evidence="5">
    <location>
        <begin position="41"/>
        <end position="59"/>
    </location>
</feature>
<evidence type="ECO:0000256" key="2">
    <source>
        <dbReference type="ARBA" id="ARBA00022525"/>
    </source>
</evidence>
<evidence type="ECO:0000256" key="4">
    <source>
        <dbReference type="ARBA" id="ARBA00023180"/>
    </source>
</evidence>
<organism evidence="6 7">
    <name type="scientific">Candidatus Gottesmanbacteria bacterium CG1_02_37_22</name>
    <dbReference type="NCBI Taxonomy" id="1805209"/>
    <lineage>
        <taxon>Bacteria</taxon>
        <taxon>Candidatus Gottesmaniibacteriota</taxon>
    </lineage>
</organism>
<dbReference type="PANTHER" id="PTHR13234">
    <property type="entry name" value="GAMMA-INTERFERON INDUCIBLE LYSOSOMAL THIOL REDUCTASE GILT"/>
    <property type="match status" value="1"/>
</dbReference>
<sequence>MPKKIIKPKAKRSPKKIQEFVTESDYAKEPSKSFISSPKNIIFAVAAILLILVVYNKVFKSGTSTDNLKNKVIPEAINKIIGNSNIKLKEVNNLRDVSGVYEFDLTLDSGNNQTPKYTSYITKDGKIIFQSGMKIDSLAQTQNSTPEEGGKKLTCSDLNKSDAPKLTAFVVSNCPYGLQMQRVLNKAITEQAALQNNIEVKYIGAITNGKITSMHGDSEAQENLKQICIREEQKDKYWNYLSCYMKEGKTDDCLKETLVNIPNLDACVNDVNRGLKYAQTDFDLATKFSIGASPTLLLNDTQVVSEYDFGGRVPNAIKELVCCSFNNKADYCQTDLSKDAVTASYSLTDAAANTSNTSAANCGN</sequence>
<evidence type="ECO:0000256" key="3">
    <source>
        <dbReference type="ARBA" id="ARBA00022729"/>
    </source>
</evidence>
<dbReference type="EMBL" id="MNUY01000020">
    <property type="protein sequence ID" value="OIO15029.1"/>
    <property type="molecule type" value="Genomic_DNA"/>
</dbReference>
<gene>
    <name evidence="6" type="ORF">AUJ73_01445</name>
</gene>
<dbReference type="AlphaFoldDB" id="A0A1J4TWP7"/>
<keyword evidence="3" id="KW-0732">Signal</keyword>
<dbReference type="Proteomes" id="UP000183120">
    <property type="component" value="Unassembled WGS sequence"/>
</dbReference>
<name>A0A1J4TWP7_9BACT</name>
<keyword evidence="2" id="KW-0964">Secreted</keyword>
<dbReference type="GO" id="GO:0016671">
    <property type="term" value="F:oxidoreductase activity, acting on a sulfur group of donors, disulfide as acceptor"/>
    <property type="evidence" value="ECO:0007669"/>
    <property type="project" value="InterPro"/>
</dbReference>
<accession>A0A1J4TWP7</accession>
<protein>
    <recommendedName>
        <fullName evidence="8">Thioredoxin-like fold domain-containing protein</fullName>
    </recommendedName>
</protein>
<evidence type="ECO:0000256" key="5">
    <source>
        <dbReference type="SAM" id="Phobius"/>
    </source>
</evidence>
<dbReference type="SUPFAM" id="SSF52833">
    <property type="entry name" value="Thioredoxin-like"/>
    <property type="match status" value="1"/>
</dbReference>